<comment type="caution">
    <text evidence="1">The sequence shown here is derived from an EMBL/GenBank/DDBJ whole genome shotgun (WGS) entry which is preliminary data.</text>
</comment>
<evidence type="ECO:0000313" key="1">
    <source>
        <dbReference type="EMBL" id="GII05734.1"/>
    </source>
</evidence>
<protein>
    <submittedName>
        <fullName evidence="1">Uncharacterized protein</fullName>
    </submittedName>
</protein>
<organism evidence="1 2">
    <name type="scientific">Planobispora takensis</name>
    <dbReference type="NCBI Taxonomy" id="1367882"/>
    <lineage>
        <taxon>Bacteria</taxon>
        <taxon>Bacillati</taxon>
        <taxon>Actinomycetota</taxon>
        <taxon>Actinomycetes</taxon>
        <taxon>Streptosporangiales</taxon>
        <taxon>Streptosporangiaceae</taxon>
        <taxon>Planobispora</taxon>
    </lineage>
</organism>
<gene>
    <name evidence="1" type="ORF">Pta02_77420</name>
</gene>
<sequence>MHSSDCGHDGAVPIVDEDIGASAVVCLCGARWTHRAHVPPDVALRLDARLGADAWEPREPNTTLPAVWPEQRSA</sequence>
<dbReference type="Proteomes" id="UP000634476">
    <property type="component" value="Unassembled WGS sequence"/>
</dbReference>
<dbReference type="EMBL" id="BOOK01000077">
    <property type="protein sequence ID" value="GII05734.1"/>
    <property type="molecule type" value="Genomic_DNA"/>
</dbReference>
<accession>A0A8J3TE81</accession>
<name>A0A8J3TE81_9ACTN</name>
<proteinExistence type="predicted"/>
<evidence type="ECO:0000313" key="2">
    <source>
        <dbReference type="Proteomes" id="UP000634476"/>
    </source>
</evidence>
<dbReference type="RefSeq" id="WP_203879940.1">
    <property type="nucleotide sequence ID" value="NZ_BOOK01000077.1"/>
</dbReference>
<dbReference type="AlphaFoldDB" id="A0A8J3TE81"/>
<reference evidence="1" key="1">
    <citation type="submission" date="2021-01" db="EMBL/GenBank/DDBJ databases">
        <title>Whole genome shotgun sequence of Planobispora takensis NBRC 109077.</title>
        <authorList>
            <person name="Komaki H."/>
            <person name="Tamura T."/>
        </authorList>
    </citation>
    <scope>NUCLEOTIDE SEQUENCE</scope>
    <source>
        <strain evidence="1">NBRC 109077</strain>
    </source>
</reference>
<keyword evidence="2" id="KW-1185">Reference proteome</keyword>